<evidence type="ECO:0000256" key="1">
    <source>
        <dbReference type="SAM" id="SignalP"/>
    </source>
</evidence>
<keyword evidence="3" id="KW-1185">Reference proteome</keyword>
<dbReference type="EMBL" id="BAAATM010000009">
    <property type="protein sequence ID" value="GAA2532246.1"/>
    <property type="molecule type" value="Genomic_DNA"/>
</dbReference>
<proteinExistence type="predicted"/>
<reference evidence="2 3" key="1">
    <citation type="journal article" date="2019" name="Int. J. Syst. Evol. Microbiol.">
        <title>The Global Catalogue of Microorganisms (GCM) 10K type strain sequencing project: providing services to taxonomists for standard genome sequencing and annotation.</title>
        <authorList>
            <consortium name="The Broad Institute Genomics Platform"/>
            <consortium name="The Broad Institute Genome Sequencing Center for Infectious Disease"/>
            <person name="Wu L."/>
            <person name="Ma J."/>
        </authorList>
    </citation>
    <scope>NUCLEOTIDE SEQUENCE [LARGE SCALE GENOMIC DNA]</scope>
    <source>
        <strain evidence="2 3">JCM 6924</strain>
    </source>
</reference>
<protein>
    <recommendedName>
        <fullName evidence="4">Secreted protein</fullName>
    </recommendedName>
</protein>
<evidence type="ECO:0000313" key="3">
    <source>
        <dbReference type="Proteomes" id="UP001501095"/>
    </source>
</evidence>
<keyword evidence="1" id="KW-0732">Signal</keyword>
<evidence type="ECO:0000313" key="2">
    <source>
        <dbReference type="EMBL" id="GAA2532246.1"/>
    </source>
</evidence>
<feature type="signal peptide" evidence="1">
    <location>
        <begin position="1"/>
        <end position="27"/>
    </location>
</feature>
<dbReference type="RefSeq" id="WP_344536896.1">
    <property type="nucleotide sequence ID" value="NZ_BAAATM010000009.1"/>
</dbReference>
<name>A0ABN3NT78_9ACTN</name>
<feature type="chain" id="PRO_5047119814" description="Secreted protein" evidence="1">
    <location>
        <begin position="28"/>
        <end position="213"/>
    </location>
</feature>
<organism evidence="2 3">
    <name type="scientific">Streptomyces levis</name>
    <dbReference type="NCBI Taxonomy" id="285566"/>
    <lineage>
        <taxon>Bacteria</taxon>
        <taxon>Bacillati</taxon>
        <taxon>Actinomycetota</taxon>
        <taxon>Actinomycetes</taxon>
        <taxon>Kitasatosporales</taxon>
        <taxon>Streptomycetaceae</taxon>
        <taxon>Streptomyces</taxon>
    </lineage>
</organism>
<accession>A0ABN3NT78</accession>
<comment type="caution">
    <text evidence="2">The sequence shown here is derived from an EMBL/GenBank/DDBJ whole genome shotgun (WGS) entry which is preliminary data.</text>
</comment>
<dbReference type="Proteomes" id="UP001501095">
    <property type="component" value="Unassembled WGS sequence"/>
</dbReference>
<sequence length="213" mass="22209">MRRSLATVLSLLGIAAATAFSSPYASAAQSTDVSILGIGRATSVRTTSDMKPIPGTDAPNTGLARPGDNIAAICHIPDNNGVQWVLTLNRNGRAGQQYANTTGFIRRDALTLDSGTLTVACDFFAETYDTQTASGIVQADMKPIPGTDAPNTGLARAGDTLTVFCTLTDSNNQPWRLLINTNGHAGSQYANTAGFLPLNALQTQSYSPPCGAT</sequence>
<gene>
    <name evidence="2" type="ORF">GCM10010423_29850</name>
</gene>
<evidence type="ECO:0008006" key="4">
    <source>
        <dbReference type="Google" id="ProtNLM"/>
    </source>
</evidence>